<dbReference type="InterPro" id="IPR042099">
    <property type="entry name" value="ANL_N_sf"/>
</dbReference>
<dbReference type="GO" id="GO:0016878">
    <property type="term" value="F:acid-thiol ligase activity"/>
    <property type="evidence" value="ECO:0007669"/>
    <property type="project" value="UniProtKB-ARBA"/>
</dbReference>
<dbReference type="PANTHER" id="PTHR43767:SF1">
    <property type="entry name" value="NONRIBOSOMAL PEPTIDE SYNTHASE PES1 (EUROFUNG)-RELATED"/>
    <property type="match status" value="1"/>
</dbReference>
<dbReference type="PANTHER" id="PTHR43767">
    <property type="entry name" value="LONG-CHAIN-FATTY-ACID--COA LIGASE"/>
    <property type="match status" value="1"/>
</dbReference>
<name>A0A2Y9AIP0_9MICO</name>
<protein>
    <submittedName>
        <fullName evidence="3">O-succinylbenzoic acid--CoA ligase</fullName>
    </submittedName>
</protein>
<dbReference type="AlphaFoldDB" id="A0A2Y9AIP0"/>
<dbReference type="Gene3D" id="3.40.50.12780">
    <property type="entry name" value="N-terminal domain of ligase-like"/>
    <property type="match status" value="1"/>
</dbReference>
<dbReference type="SUPFAM" id="SSF56801">
    <property type="entry name" value="Acetyl-CoA synthetase-like"/>
    <property type="match status" value="1"/>
</dbReference>
<dbReference type="InterPro" id="IPR045851">
    <property type="entry name" value="AMP-bd_C_sf"/>
</dbReference>
<dbReference type="RefSeq" id="WP_110852474.1">
    <property type="nucleotide sequence ID" value="NZ_QKLZ01000006.1"/>
</dbReference>
<dbReference type="OrthoDB" id="9803968at2"/>
<keyword evidence="3" id="KW-0436">Ligase</keyword>
<reference evidence="3 4" key="1">
    <citation type="submission" date="2016-10" db="EMBL/GenBank/DDBJ databases">
        <authorList>
            <person name="Cai Z."/>
        </authorList>
    </citation>
    <scope>NUCLEOTIDE SEQUENCE [LARGE SCALE GENOMIC DNA]</scope>
    <source>
        <strain evidence="3 4">CGMCC 1.10826</strain>
    </source>
</reference>
<dbReference type="Gene3D" id="3.30.300.30">
    <property type="match status" value="1"/>
</dbReference>
<feature type="domain" description="AMP-binding enzyme C-terminal" evidence="2">
    <location>
        <begin position="300"/>
        <end position="372"/>
    </location>
</feature>
<dbReference type="Pfam" id="PF00501">
    <property type="entry name" value="AMP-binding"/>
    <property type="match status" value="1"/>
</dbReference>
<dbReference type="Proteomes" id="UP000250222">
    <property type="component" value="Unassembled WGS sequence"/>
</dbReference>
<dbReference type="InterPro" id="IPR000873">
    <property type="entry name" value="AMP-dep_synth/lig_dom"/>
</dbReference>
<dbReference type="Pfam" id="PF13193">
    <property type="entry name" value="AMP-binding_C"/>
    <property type="match status" value="1"/>
</dbReference>
<proteinExistence type="predicted"/>
<sequence>MRSQDGRPATVLPGGTGVPAVTAVLASLPAALDGTAPALRVVDPEAPVPPAPTAPAGVAALVATSGSTSGTGHLVALDGAGLVASARATSARLAGPGQWVACLPVHHVAGLQVLVRSVVAGTEPVVLDTSAGFRAGDLAAAVRRLRPDVPGYLSLVPTQLARVMADEHAVAALRGLAAVLVGGARTAGALLTAARDAGVPVVTTYGMTETGGGCVYDGVPLDGVDVEVDAGGRIWLAGPVLARGYLDDDAADRDTFRERDGRRWLRTNDRGSLAGGTLTVLGRLDDVVLSGGLNVSTAAVEQALGELPGAGECVVVGVPDEHWGALVTAVVVGDGVPGLEQVREHVAARLGRHHAPRALVRLPELPLRGPGKVDRLTAARLAAELLAVEDHRTERMR</sequence>
<evidence type="ECO:0000313" key="3">
    <source>
        <dbReference type="EMBL" id="SSA42419.1"/>
    </source>
</evidence>
<dbReference type="InterPro" id="IPR050237">
    <property type="entry name" value="ATP-dep_AMP-bd_enzyme"/>
</dbReference>
<organism evidence="3 4">
    <name type="scientific">Georgenia satyanarayanai</name>
    <dbReference type="NCBI Taxonomy" id="860221"/>
    <lineage>
        <taxon>Bacteria</taxon>
        <taxon>Bacillati</taxon>
        <taxon>Actinomycetota</taxon>
        <taxon>Actinomycetes</taxon>
        <taxon>Micrococcales</taxon>
        <taxon>Bogoriellaceae</taxon>
        <taxon>Georgenia</taxon>
    </lineage>
</organism>
<evidence type="ECO:0000259" key="1">
    <source>
        <dbReference type="Pfam" id="PF00501"/>
    </source>
</evidence>
<dbReference type="InterPro" id="IPR025110">
    <property type="entry name" value="AMP-bd_C"/>
</dbReference>
<evidence type="ECO:0000259" key="2">
    <source>
        <dbReference type="Pfam" id="PF13193"/>
    </source>
</evidence>
<keyword evidence="4" id="KW-1185">Reference proteome</keyword>
<feature type="domain" description="AMP-dependent synthetase/ligase" evidence="1">
    <location>
        <begin position="29"/>
        <end position="246"/>
    </location>
</feature>
<accession>A0A2Y9AIP0</accession>
<dbReference type="EMBL" id="UETB01000006">
    <property type="protein sequence ID" value="SSA42419.1"/>
    <property type="molecule type" value="Genomic_DNA"/>
</dbReference>
<gene>
    <name evidence="3" type="ORF">SAMN05216184_10686</name>
</gene>
<evidence type="ECO:0000313" key="4">
    <source>
        <dbReference type="Proteomes" id="UP000250222"/>
    </source>
</evidence>